<dbReference type="SUPFAM" id="SSF53335">
    <property type="entry name" value="S-adenosyl-L-methionine-dependent methyltransferases"/>
    <property type="match status" value="1"/>
</dbReference>
<dbReference type="OrthoDB" id="417697at2759"/>
<dbReference type="Pfam" id="PF13489">
    <property type="entry name" value="Methyltransf_23"/>
    <property type="match status" value="1"/>
</dbReference>
<protein>
    <submittedName>
        <fullName evidence="1">N-methyltransferase tcpN</fullName>
    </submittedName>
</protein>
<name>A0A8H6VLC1_9PEZI</name>
<dbReference type="GO" id="GO:0008168">
    <property type="term" value="F:methyltransferase activity"/>
    <property type="evidence" value="ECO:0007669"/>
    <property type="project" value="UniProtKB-KW"/>
</dbReference>
<evidence type="ECO:0000313" key="1">
    <source>
        <dbReference type="EMBL" id="KAF7196618.1"/>
    </source>
</evidence>
<keyword evidence="2" id="KW-1185">Reference proteome</keyword>
<reference evidence="1" key="1">
    <citation type="submission" date="2020-04" db="EMBL/GenBank/DDBJ databases">
        <title>Draft genome resource of the tomato pathogen Pseudocercospora fuligena.</title>
        <authorList>
            <person name="Zaccaron A."/>
        </authorList>
    </citation>
    <scope>NUCLEOTIDE SEQUENCE</scope>
    <source>
        <strain evidence="1">PF001</strain>
    </source>
</reference>
<keyword evidence="1" id="KW-0489">Methyltransferase</keyword>
<sequence>MTEMSTERNRNAYPLNRDFLASSRLHLQHQVWISSLGYHIHPDVPLNGKTTIAEIGCGTGTWSLEVATQLPSGAKIEAFDLSLAQCPPREWWPGNVTFNKLDIFDPSPDDMIGKYDVVYIRHFICVLQSGDPMPLLSILMNLLKPGG</sequence>
<keyword evidence="1" id="KW-0808">Transferase</keyword>
<dbReference type="CDD" id="cd02440">
    <property type="entry name" value="AdoMet_MTases"/>
    <property type="match status" value="1"/>
</dbReference>
<accession>A0A8H6VLC1</accession>
<evidence type="ECO:0000313" key="2">
    <source>
        <dbReference type="Proteomes" id="UP000660729"/>
    </source>
</evidence>
<dbReference type="EMBL" id="JABCIY010000024">
    <property type="protein sequence ID" value="KAF7196618.1"/>
    <property type="molecule type" value="Genomic_DNA"/>
</dbReference>
<dbReference type="AlphaFoldDB" id="A0A8H6VLC1"/>
<proteinExistence type="predicted"/>
<gene>
    <name evidence="1" type="ORF">HII31_01988</name>
</gene>
<dbReference type="GO" id="GO:0032259">
    <property type="term" value="P:methylation"/>
    <property type="evidence" value="ECO:0007669"/>
    <property type="project" value="UniProtKB-KW"/>
</dbReference>
<organism evidence="1 2">
    <name type="scientific">Pseudocercospora fuligena</name>
    <dbReference type="NCBI Taxonomy" id="685502"/>
    <lineage>
        <taxon>Eukaryota</taxon>
        <taxon>Fungi</taxon>
        <taxon>Dikarya</taxon>
        <taxon>Ascomycota</taxon>
        <taxon>Pezizomycotina</taxon>
        <taxon>Dothideomycetes</taxon>
        <taxon>Dothideomycetidae</taxon>
        <taxon>Mycosphaerellales</taxon>
        <taxon>Mycosphaerellaceae</taxon>
        <taxon>Pseudocercospora</taxon>
    </lineage>
</organism>
<comment type="caution">
    <text evidence="1">The sequence shown here is derived from an EMBL/GenBank/DDBJ whole genome shotgun (WGS) entry which is preliminary data.</text>
</comment>
<dbReference type="InterPro" id="IPR029063">
    <property type="entry name" value="SAM-dependent_MTases_sf"/>
</dbReference>
<dbReference type="Gene3D" id="3.40.50.150">
    <property type="entry name" value="Vaccinia Virus protein VP39"/>
    <property type="match status" value="1"/>
</dbReference>
<dbReference type="Proteomes" id="UP000660729">
    <property type="component" value="Unassembled WGS sequence"/>
</dbReference>